<protein>
    <submittedName>
        <fullName evidence="7">tRNA dimethylallyltransferase</fullName>
    </submittedName>
</protein>
<dbReference type="GO" id="GO:0005739">
    <property type="term" value="C:mitochondrion"/>
    <property type="evidence" value="ECO:0007669"/>
    <property type="project" value="TreeGrafter"/>
</dbReference>
<accession>A0A2B7WMU5</accession>
<dbReference type="InterPro" id="IPR027417">
    <property type="entry name" value="P-loop_NTPase"/>
</dbReference>
<dbReference type="HAMAP" id="MF_00185">
    <property type="entry name" value="IPP_trans"/>
    <property type="match status" value="1"/>
</dbReference>
<dbReference type="Gene3D" id="3.40.50.300">
    <property type="entry name" value="P-loop containing nucleotide triphosphate hydrolases"/>
    <property type="match status" value="1"/>
</dbReference>
<dbReference type="Proteomes" id="UP000224080">
    <property type="component" value="Unassembled WGS sequence"/>
</dbReference>
<evidence type="ECO:0000256" key="2">
    <source>
        <dbReference type="ARBA" id="ARBA00022679"/>
    </source>
</evidence>
<keyword evidence="4" id="KW-0067">ATP-binding</keyword>
<name>A0A2B7WMU5_9EURO</name>
<dbReference type="SUPFAM" id="SSF57667">
    <property type="entry name" value="beta-beta-alpha zinc fingers"/>
    <property type="match status" value="1"/>
</dbReference>
<dbReference type="Gene3D" id="3.30.160.60">
    <property type="entry name" value="Classic Zinc Finger"/>
    <property type="match status" value="1"/>
</dbReference>
<reference evidence="7 8" key="1">
    <citation type="submission" date="2017-10" db="EMBL/GenBank/DDBJ databases">
        <title>Comparative genomics in systemic dimorphic fungi from Ajellomycetaceae.</title>
        <authorList>
            <person name="Munoz J.F."/>
            <person name="Mcewen J.G."/>
            <person name="Clay O.K."/>
            <person name="Cuomo C.A."/>
        </authorList>
    </citation>
    <scope>NUCLEOTIDE SEQUENCE [LARGE SCALE GENOMIC DNA]</scope>
    <source>
        <strain evidence="7 8">UAMH130</strain>
    </source>
</reference>
<dbReference type="GO" id="GO:0005524">
    <property type="term" value="F:ATP binding"/>
    <property type="evidence" value="ECO:0007669"/>
    <property type="project" value="UniProtKB-KW"/>
</dbReference>
<keyword evidence="8" id="KW-1185">Reference proteome</keyword>
<evidence type="ECO:0000256" key="3">
    <source>
        <dbReference type="ARBA" id="ARBA00022741"/>
    </source>
</evidence>
<dbReference type="InterPro" id="IPR018022">
    <property type="entry name" value="IPT"/>
</dbReference>
<dbReference type="InterPro" id="IPR036236">
    <property type="entry name" value="Znf_C2H2_sf"/>
</dbReference>
<dbReference type="PANTHER" id="PTHR11088">
    <property type="entry name" value="TRNA DIMETHYLALLYLTRANSFERASE"/>
    <property type="match status" value="1"/>
</dbReference>
<feature type="compositionally biased region" description="Gly residues" evidence="5">
    <location>
        <begin position="558"/>
        <end position="569"/>
    </location>
</feature>
<dbReference type="InterPro" id="IPR039657">
    <property type="entry name" value="Dimethylallyltransferase"/>
</dbReference>
<evidence type="ECO:0000256" key="1">
    <source>
        <dbReference type="ARBA" id="ARBA00005842"/>
    </source>
</evidence>
<dbReference type="InterPro" id="IPR013087">
    <property type="entry name" value="Znf_C2H2_type"/>
</dbReference>
<feature type="region of interest" description="Disordered" evidence="5">
    <location>
        <begin position="339"/>
        <end position="367"/>
    </location>
</feature>
<evidence type="ECO:0000259" key="6">
    <source>
        <dbReference type="Pfam" id="PF12874"/>
    </source>
</evidence>
<dbReference type="OrthoDB" id="775260at2759"/>
<feature type="region of interest" description="Disordered" evidence="5">
    <location>
        <begin position="547"/>
        <end position="581"/>
    </location>
</feature>
<dbReference type="PANTHER" id="PTHR11088:SF89">
    <property type="entry name" value="TRNA DIMETHYLALLYLTRANSFERASE"/>
    <property type="match status" value="1"/>
</dbReference>
<dbReference type="GO" id="GO:0006400">
    <property type="term" value="P:tRNA modification"/>
    <property type="evidence" value="ECO:0007669"/>
    <property type="project" value="TreeGrafter"/>
</dbReference>
<feature type="compositionally biased region" description="Polar residues" evidence="5">
    <location>
        <begin position="357"/>
        <end position="367"/>
    </location>
</feature>
<proteinExistence type="inferred from homology"/>
<comment type="similarity">
    <text evidence="1">Belongs to the IPP transferase family.</text>
</comment>
<evidence type="ECO:0000256" key="5">
    <source>
        <dbReference type="SAM" id="MobiDB-lite"/>
    </source>
</evidence>
<feature type="region of interest" description="Disordered" evidence="5">
    <location>
        <begin position="134"/>
        <end position="165"/>
    </location>
</feature>
<feature type="domain" description="C2H2-type" evidence="6">
    <location>
        <begin position="495"/>
        <end position="518"/>
    </location>
</feature>
<organism evidence="7 8">
    <name type="scientific">Blastomyces parvus</name>
    <dbReference type="NCBI Taxonomy" id="2060905"/>
    <lineage>
        <taxon>Eukaryota</taxon>
        <taxon>Fungi</taxon>
        <taxon>Dikarya</taxon>
        <taxon>Ascomycota</taxon>
        <taxon>Pezizomycotina</taxon>
        <taxon>Eurotiomycetes</taxon>
        <taxon>Eurotiomycetidae</taxon>
        <taxon>Onygenales</taxon>
        <taxon>Ajellomycetaceae</taxon>
        <taxon>Blastomyces</taxon>
    </lineage>
</organism>
<dbReference type="Gene3D" id="1.10.20.140">
    <property type="match status" value="1"/>
</dbReference>
<dbReference type="Pfam" id="PF12874">
    <property type="entry name" value="zf-met"/>
    <property type="match status" value="1"/>
</dbReference>
<sequence>MLRFVRSLGMSSRAPVEPLIAVIGATGTGKSKLAVDLATRFNGEIINGDAMQMYRGLPIITNQIPTEERQGIPHHLLGCIGFDQEPWRISHFKTECLRIIKEIRARGKLPVLVGGTHYYTQAVLFKEAILDRGGESDESSGSSDDEKLLMDGNSEQADVPTPRSGDFPILNAAPEVILQKLREVDPVMASRWHPNDTRRIYRSLEIYLQTGRPASEIYQEQQRLKDVANIPSGHYPQELAGVENHTATNISPAGAGAGHLRFPTLLFWVHTEDQELTRRLSRRVDNMAEQGLVAEAESLFNYLNEKKAQGIEIDRTRGVWVSIGFKELEPYFRALQSSASTSTSTGAGAGKIISDGADNSTSTTAPTPEQLANLKQSCLNSIKSATRHYYRQQVRWIRGRLWNALTDAHSSRQLYVLDSTGVGANPGSWDSDVREPAERVVEAFLSGGVEECPDPRELSESSKKVFETQLRSFVATGGGEAEERARQRIVYNCSTCDVCGVTVQSDEQWEVHVNGRRHKRAVKSAEKRKARDQYFEARGEKGDIEEGAVVGDRNLDEGSGGAVTLGKGKGNGEDVGILEDK</sequence>
<dbReference type="SUPFAM" id="SSF52540">
    <property type="entry name" value="P-loop containing nucleoside triphosphate hydrolases"/>
    <property type="match status" value="1"/>
</dbReference>
<dbReference type="GO" id="GO:0052381">
    <property type="term" value="F:tRNA dimethylallyltransferase activity"/>
    <property type="evidence" value="ECO:0007669"/>
    <property type="project" value="InterPro"/>
</dbReference>
<dbReference type="EMBL" id="PDNC01000133">
    <property type="protein sequence ID" value="PGG97868.1"/>
    <property type="molecule type" value="Genomic_DNA"/>
</dbReference>
<gene>
    <name evidence="7" type="ORF">GX51_07110</name>
</gene>
<keyword evidence="2 7" id="KW-0808">Transferase</keyword>
<evidence type="ECO:0000256" key="4">
    <source>
        <dbReference type="ARBA" id="ARBA00022840"/>
    </source>
</evidence>
<keyword evidence="3" id="KW-0547">Nucleotide-binding</keyword>
<comment type="caution">
    <text evidence="7">The sequence shown here is derived from an EMBL/GenBank/DDBJ whole genome shotgun (WGS) entry which is preliminary data.</text>
</comment>
<dbReference type="Pfam" id="PF01715">
    <property type="entry name" value="IPPT"/>
    <property type="match status" value="1"/>
</dbReference>
<dbReference type="STRING" id="2060905.A0A2B7WMU5"/>
<evidence type="ECO:0000313" key="7">
    <source>
        <dbReference type="EMBL" id="PGG97868.1"/>
    </source>
</evidence>
<evidence type="ECO:0000313" key="8">
    <source>
        <dbReference type="Proteomes" id="UP000224080"/>
    </source>
</evidence>
<dbReference type="AlphaFoldDB" id="A0A2B7WMU5"/>